<feature type="binding site" evidence="3">
    <location>
        <position position="75"/>
    </location>
    <ligand>
        <name>substrate</name>
    </ligand>
</feature>
<dbReference type="InParanoid" id="A0A0P0Y6Q6"/>
<dbReference type="SMR" id="A0A0P0Y6Q6"/>
<name>A0A0P0Y6Q6_ORYSJ</name>
<dbReference type="InterPro" id="IPR001345">
    <property type="entry name" value="PG/BPGM_mutase_AS"/>
</dbReference>
<feature type="active site" description="Tele-phosphohistidine intermediate" evidence="2">
    <location>
        <position position="25"/>
    </location>
</feature>
<feature type="site" description="Transition state stabilizer" evidence="4">
    <location>
        <position position="194"/>
    </location>
</feature>
<feature type="active site" description="Proton donor/acceptor" evidence="2">
    <location>
        <position position="100"/>
    </location>
</feature>
<gene>
    <name evidence="5" type="ordered locus">Os12g0135100</name>
    <name evidence="5" type="ORF">OSNPB_120135100</name>
</gene>
<reference evidence="6" key="1">
    <citation type="journal article" date="2005" name="Nature">
        <title>The map-based sequence of the rice genome.</title>
        <authorList>
            <consortium name="International rice genome sequencing project (IRGSP)"/>
            <person name="Matsumoto T."/>
            <person name="Wu J."/>
            <person name="Kanamori H."/>
            <person name="Katayose Y."/>
            <person name="Fujisawa M."/>
            <person name="Namiki N."/>
            <person name="Mizuno H."/>
            <person name="Yamamoto K."/>
            <person name="Antonio B.A."/>
            <person name="Baba T."/>
            <person name="Sakata K."/>
            <person name="Nagamura Y."/>
            <person name="Aoki H."/>
            <person name="Arikawa K."/>
            <person name="Arita K."/>
            <person name="Bito T."/>
            <person name="Chiden Y."/>
            <person name="Fujitsuka N."/>
            <person name="Fukunaka R."/>
            <person name="Hamada M."/>
            <person name="Harada C."/>
            <person name="Hayashi A."/>
            <person name="Hijishita S."/>
            <person name="Honda M."/>
            <person name="Hosokawa S."/>
            <person name="Ichikawa Y."/>
            <person name="Idonuma A."/>
            <person name="Iijima M."/>
            <person name="Ikeda M."/>
            <person name="Ikeno M."/>
            <person name="Ito K."/>
            <person name="Ito S."/>
            <person name="Ito T."/>
            <person name="Ito Y."/>
            <person name="Ito Y."/>
            <person name="Iwabuchi A."/>
            <person name="Kamiya K."/>
            <person name="Karasawa W."/>
            <person name="Kurita K."/>
            <person name="Katagiri S."/>
            <person name="Kikuta A."/>
            <person name="Kobayashi H."/>
            <person name="Kobayashi N."/>
            <person name="Machita K."/>
            <person name="Maehara T."/>
            <person name="Masukawa M."/>
            <person name="Mizubayashi T."/>
            <person name="Mukai Y."/>
            <person name="Nagasaki H."/>
            <person name="Nagata Y."/>
            <person name="Naito S."/>
            <person name="Nakashima M."/>
            <person name="Nakama Y."/>
            <person name="Nakamichi Y."/>
            <person name="Nakamura M."/>
            <person name="Meguro A."/>
            <person name="Negishi M."/>
            <person name="Ohta I."/>
            <person name="Ohta T."/>
            <person name="Okamoto M."/>
            <person name="Ono N."/>
            <person name="Saji S."/>
            <person name="Sakaguchi M."/>
            <person name="Sakai K."/>
            <person name="Shibata M."/>
            <person name="Shimokawa T."/>
            <person name="Song J."/>
            <person name="Takazaki Y."/>
            <person name="Terasawa K."/>
            <person name="Tsugane M."/>
            <person name="Tsuji K."/>
            <person name="Ueda S."/>
            <person name="Waki K."/>
            <person name="Yamagata H."/>
            <person name="Yamamoto M."/>
            <person name="Yamamoto S."/>
            <person name="Yamane H."/>
            <person name="Yoshiki S."/>
            <person name="Yoshihara R."/>
            <person name="Yukawa K."/>
            <person name="Zhong H."/>
            <person name="Yano M."/>
            <person name="Yuan Q."/>
            <person name="Ouyang S."/>
            <person name="Liu J."/>
            <person name="Jones K.M."/>
            <person name="Gansberger K."/>
            <person name="Moffat K."/>
            <person name="Hill J."/>
            <person name="Bera J."/>
            <person name="Fadrosh D."/>
            <person name="Jin S."/>
            <person name="Johri S."/>
            <person name="Kim M."/>
            <person name="Overton L."/>
            <person name="Reardon M."/>
            <person name="Tsitrin T."/>
            <person name="Vuong H."/>
            <person name="Weaver B."/>
            <person name="Ciecko A."/>
            <person name="Tallon L."/>
            <person name="Jackson J."/>
            <person name="Pai G."/>
            <person name="Aken S.V."/>
            <person name="Utterback T."/>
            <person name="Reidmuller S."/>
            <person name="Feldblyum T."/>
            <person name="Hsiao J."/>
            <person name="Zismann V."/>
            <person name="Iobst S."/>
            <person name="de Vazeille A.R."/>
            <person name="Buell C.R."/>
            <person name="Ying K."/>
            <person name="Li Y."/>
            <person name="Lu T."/>
            <person name="Huang Y."/>
            <person name="Zhao Q."/>
            <person name="Feng Q."/>
            <person name="Zhang L."/>
            <person name="Zhu J."/>
            <person name="Weng Q."/>
            <person name="Mu J."/>
            <person name="Lu Y."/>
            <person name="Fan D."/>
            <person name="Liu Y."/>
            <person name="Guan J."/>
            <person name="Zhang Y."/>
            <person name="Yu S."/>
            <person name="Liu X."/>
            <person name="Zhang Y."/>
            <person name="Hong G."/>
            <person name="Han B."/>
            <person name="Choisne N."/>
            <person name="Demange N."/>
            <person name="Orjeda G."/>
            <person name="Samain S."/>
            <person name="Cattolico L."/>
            <person name="Pelletier E."/>
            <person name="Couloux A."/>
            <person name="Segurens B."/>
            <person name="Wincker P."/>
            <person name="D'Hont A."/>
            <person name="Scarpelli C."/>
            <person name="Weissenbach J."/>
            <person name="Salanoubat M."/>
            <person name="Quetier F."/>
            <person name="Yu Y."/>
            <person name="Kim H.R."/>
            <person name="Rambo T."/>
            <person name="Currie J."/>
            <person name="Collura K."/>
            <person name="Luo M."/>
            <person name="Yang T."/>
            <person name="Ammiraju J.S.S."/>
            <person name="Engler F."/>
            <person name="Soderlund C."/>
            <person name="Wing R.A."/>
            <person name="Palmer L.E."/>
            <person name="de la Bastide M."/>
            <person name="Spiegel L."/>
            <person name="Nascimento L."/>
            <person name="Zutavern T."/>
            <person name="O'Shaughnessy A."/>
            <person name="Dike S."/>
            <person name="Dedhia N."/>
            <person name="Preston R."/>
            <person name="Balija V."/>
            <person name="McCombie W.R."/>
            <person name="Chow T."/>
            <person name="Chen H."/>
            <person name="Chung M."/>
            <person name="Chen C."/>
            <person name="Shaw J."/>
            <person name="Wu H."/>
            <person name="Hsiao K."/>
            <person name="Chao Y."/>
            <person name="Chu M."/>
            <person name="Cheng C."/>
            <person name="Hour A."/>
            <person name="Lee P."/>
            <person name="Lin S."/>
            <person name="Lin Y."/>
            <person name="Liou J."/>
            <person name="Liu S."/>
            <person name="Hsing Y."/>
            <person name="Raghuvanshi S."/>
            <person name="Mohanty A."/>
            <person name="Bharti A.K."/>
            <person name="Gaur A."/>
            <person name="Gupta V."/>
            <person name="Kumar D."/>
            <person name="Ravi V."/>
            <person name="Vij S."/>
            <person name="Kapur A."/>
            <person name="Khurana P."/>
            <person name="Khurana P."/>
            <person name="Khurana J.P."/>
            <person name="Tyagi A.K."/>
            <person name="Gaikwad K."/>
            <person name="Singh A."/>
            <person name="Dalal V."/>
            <person name="Srivastava S."/>
            <person name="Dixit A."/>
            <person name="Pal A.K."/>
            <person name="Ghazi I.A."/>
            <person name="Yadav M."/>
            <person name="Pandit A."/>
            <person name="Bhargava A."/>
            <person name="Sureshbabu K."/>
            <person name="Batra K."/>
            <person name="Sharma T.R."/>
            <person name="Mohapatra T."/>
            <person name="Singh N.K."/>
            <person name="Messing J."/>
            <person name="Nelson A.B."/>
            <person name="Fuks G."/>
            <person name="Kavchok S."/>
            <person name="Keizer G."/>
            <person name="Linton E."/>
            <person name="Llaca V."/>
            <person name="Song R."/>
            <person name="Tanyolac B."/>
            <person name="Young S."/>
            <person name="Ho-Il K."/>
            <person name="Hahn J.H."/>
            <person name="Sangsakoo G."/>
            <person name="Vanavichit A."/>
            <person name="de Mattos Luiz.A.T."/>
            <person name="Zimmer P.D."/>
            <person name="Malone G."/>
            <person name="Dellagostin O."/>
            <person name="de Oliveira A.C."/>
            <person name="Bevan M."/>
            <person name="Bancroft I."/>
            <person name="Minx P."/>
            <person name="Cordum H."/>
            <person name="Wilson R."/>
            <person name="Cheng Z."/>
            <person name="Jin W."/>
            <person name="Jiang J."/>
            <person name="Leong S.A."/>
            <person name="Iwama H."/>
            <person name="Gojobori T."/>
            <person name="Itoh T."/>
            <person name="Niimura Y."/>
            <person name="Fujii Y."/>
            <person name="Habara T."/>
            <person name="Sakai H."/>
            <person name="Sato Y."/>
            <person name="Wilson G."/>
            <person name="Kumar K."/>
            <person name="McCouch S."/>
            <person name="Juretic N."/>
            <person name="Hoen D."/>
            <person name="Wright S."/>
            <person name="Bruskiewich R."/>
            <person name="Bureau T."/>
            <person name="Miyao A."/>
            <person name="Hirochika H."/>
            <person name="Nishikawa T."/>
            <person name="Kadowaki K."/>
            <person name="Sugiura M."/>
            <person name="Burr B."/>
            <person name="Sasaki T."/>
        </authorList>
    </citation>
    <scope>NUCLEOTIDE SEQUENCE [LARGE SCALE GENOMIC DNA]</scope>
    <source>
        <strain evidence="6">cv. Nipponbare</strain>
    </source>
</reference>
<dbReference type="FunFam" id="3.40.50.1240:FF:000029">
    <property type="entry name" value="Phosphoglycerate mutase-like protein 4"/>
    <property type="match status" value="1"/>
</dbReference>
<evidence type="ECO:0000313" key="6">
    <source>
        <dbReference type="Proteomes" id="UP000059680"/>
    </source>
</evidence>
<dbReference type="STRING" id="39947.A0A0P0Y6Q6"/>
<organism evidence="5 6">
    <name type="scientific">Oryza sativa subsp. japonica</name>
    <name type="common">Rice</name>
    <dbReference type="NCBI Taxonomy" id="39947"/>
    <lineage>
        <taxon>Eukaryota</taxon>
        <taxon>Viridiplantae</taxon>
        <taxon>Streptophyta</taxon>
        <taxon>Embryophyta</taxon>
        <taxon>Tracheophyta</taxon>
        <taxon>Spermatophyta</taxon>
        <taxon>Magnoliopsida</taxon>
        <taxon>Liliopsida</taxon>
        <taxon>Poales</taxon>
        <taxon>Poaceae</taxon>
        <taxon>BOP clade</taxon>
        <taxon>Oryzoideae</taxon>
        <taxon>Oryzeae</taxon>
        <taxon>Oryzinae</taxon>
        <taxon>Oryza</taxon>
        <taxon>Oryza sativa</taxon>
    </lineage>
</organism>
<proteinExistence type="evidence at protein level"/>
<dbReference type="PaxDb" id="39947-A0A0P0Y6Q6"/>
<evidence type="ECO:0000256" key="3">
    <source>
        <dbReference type="PIRSR" id="PIRSR613078-2"/>
    </source>
</evidence>
<sequence>MSERTIPPPVSSHGEDFAEVVVVRHGETSANALCIIQGQMDIELNEAGRQQAVMVARRLAKEAKPVAVYSSDLKRAAETAQTIATACNVSNLVLSPALRERHMGDLHGLKFDDAVRSKPDAYKAFSSEDRSQEIPGGGESLDQLSERCVSYLNTIAGKHKGRQYCNILTLKFLYENEVIMYAALAGERVIVVSHGASIEELCRHADPTSSVRRRIPNTSICVFNISGSTGHWILERFGDVAHLNEDDFP</sequence>
<dbReference type="CDD" id="cd07067">
    <property type="entry name" value="HP_PGM_like"/>
    <property type="match status" value="1"/>
</dbReference>
<dbReference type="OMA" id="NYPNMET"/>
<dbReference type="PANTHER" id="PTHR48100">
    <property type="entry name" value="BROAD-SPECIFICITY PHOSPHATASE YOR283W-RELATED"/>
    <property type="match status" value="1"/>
</dbReference>
<dbReference type="PROSITE" id="PS00175">
    <property type="entry name" value="PG_MUTASE"/>
    <property type="match status" value="1"/>
</dbReference>
<dbReference type="FunCoup" id="A0A0P0Y6Q6">
    <property type="interactions" value="120"/>
</dbReference>
<evidence type="ECO:0000313" key="5">
    <source>
        <dbReference type="EMBL" id="BAT15788.1"/>
    </source>
</evidence>
<accession>A0A0P0Y6Q6</accession>
<dbReference type="PANTHER" id="PTHR48100:SF29">
    <property type="entry name" value="OS11G0138600 PROTEIN"/>
    <property type="match status" value="1"/>
</dbReference>
<dbReference type="Gene3D" id="3.40.50.1240">
    <property type="entry name" value="Phosphoglycerate mutase-like"/>
    <property type="match status" value="1"/>
</dbReference>
<keyword evidence="6" id="KW-1185">Reference proteome</keyword>
<evidence type="ECO:0000256" key="1">
    <source>
        <dbReference type="ARBA" id="ARBA00038362"/>
    </source>
</evidence>
<dbReference type="GO" id="GO:0016791">
    <property type="term" value="F:phosphatase activity"/>
    <property type="evidence" value="ECO:0000318"/>
    <property type="project" value="GO_Central"/>
</dbReference>
<dbReference type="InterPro" id="IPR029033">
    <property type="entry name" value="His_PPase_superfam"/>
</dbReference>
<reference evidence="5 6" key="2">
    <citation type="journal article" date="2013" name="Plant Cell Physiol.">
        <title>Rice Annotation Project Database (RAP-DB): an integrative and interactive database for rice genomics.</title>
        <authorList>
            <person name="Sakai H."/>
            <person name="Lee S.S."/>
            <person name="Tanaka T."/>
            <person name="Numa H."/>
            <person name="Kim J."/>
            <person name="Kawahara Y."/>
            <person name="Wakimoto H."/>
            <person name="Yang C.C."/>
            <person name="Iwamoto M."/>
            <person name="Abe T."/>
            <person name="Yamada Y."/>
            <person name="Muto A."/>
            <person name="Inokuchi H."/>
            <person name="Ikemura T."/>
            <person name="Matsumoto T."/>
            <person name="Sasaki T."/>
            <person name="Itoh T."/>
        </authorList>
    </citation>
    <scope>NUCLEOTIDE SEQUENCE [LARGE SCALE GENOMIC DNA]</scope>
    <source>
        <strain evidence="6">cv. Nipponbare</strain>
    </source>
</reference>
<feature type="binding site" evidence="3">
    <location>
        <begin position="24"/>
        <end position="31"/>
    </location>
    <ligand>
        <name>substrate</name>
    </ligand>
</feature>
<dbReference type="eggNOG" id="KOG0235">
    <property type="taxonomic scope" value="Eukaryota"/>
</dbReference>
<comment type="similarity">
    <text evidence="1">Belongs to the phosphoglycerate mutase family.</text>
</comment>
<evidence type="ECO:0000256" key="4">
    <source>
        <dbReference type="PIRSR" id="PIRSR613078-3"/>
    </source>
</evidence>
<reference evidence="5 6" key="3">
    <citation type="journal article" date="2013" name="Rice">
        <title>Improvement of the Oryza sativa Nipponbare reference genome using next generation sequence and optical map data.</title>
        <authorList>
            <person name="Kawahara Y."/>
            <person name="de la Bastide M."/>
            <person name="Hamilton J.P."/>
            <person name="Kanamori H."/>
            <person name="McCombie W.R."/>
            <person name="Ouyang S."/>
            <person name="Schwartz D.C."/>
            <person name="Tanaka T."/>
            <person name="Wu J."/>
            <person name="Zhou S."/>
            <person name="Childs K.L."/>
            <person name="Davidson R.M."/>
            <person name="Lin H."/>
            <person name="Quesada-Ocampo L."/>
            <person name="Vaillancourt B."/>
            <person name="Sakai H."/>
            <person name="Lee S.S."/>
            <person name="Kim J."/>
            <person name="Numa H."/>
            <person name="Itoh T."/>
            <person name="Buell C.R."/>
            <person name="Matsumoto T."/>
        </authorList>
    </citation>
    <scope>NUCLEOTIDE SEQUENCE [LARGE SCALE GENOMIC DNA]</scope>
    <source>
        <strain evidence="6">cv. Nipponbare</strain>
    </source>
</reference>
<dbReference type="SUPFAM" id="SSF53254">
    <property type="entry name" value="Phosphoglycerate mutase-like"/>
    <property type="match status" value="1"/>
</dbReference>
<evidence type="ECO:0000256" key="2">
    <source>
        <dbReference type="PIRSR" id="PIRSR613078-1"/>
    </source>
</evidence>
<dbReference type="EMBL" id="AP014968">
    <property type="protein sequence ID" value="BAT15788.1"/>
    <property type="molecule type" value="Genomic_DNA"/>
</dbReference>
<keyword evidence="7" id="KW-1267">Proteomics identification</keyword>
<dbReference type="Pfam" id="PF00300">
    <property type="entry name" value="His_Phos_1"/>
    <property type="match status" value="1"/>
</dbReference>
<dbReference type="AlphaFoldDB" id="A0A0P0Y6Q6"/>
<dbReference type="SMART" id="SM00855">
    <property type="entry name" value="PGAM"/>
    <property type="match status" value="1"/>
</dbReference>
<dbReference type="Gramene" id="Os12t0135100-00">
    <property type="protein sequence ID" value="Os12t0135100-00"/>
    <property type="gene ID" value="Os12g0135100"/>
</dbReference>
<evidence type="ECO:0007829" key="7">
    <source>
        <dbReference type="PeptideAtlas" id="A0A0P0Y6Q6"/>
    </source>
</evidence>
<dbReference type="GO" id="GO:0005737">
    <property type="term" value="C:cytoplasm"/>
    <property type="evidence" value="ECO:0000318"/>
    <property type="project" value="GO_Central"/>
</dbReference>
<dbReference type="InterPro" id="IPR013078">
    <property type="entry name" value="His_Pase_superF_clade-1"/>
</dbReference>
<protein>
    <submittedName>
        <fullName evidence="5">Os12g0135100 protein</fullName>
    </submittedName>
</protein>
<dbReference type="InterPro" id="IPR050275">
    <property type="entry name" value="PGM_Phosphatase"/>
</dbReference>
<dbReference type="Proteomes" id="UP000059680">
    <property type="component" value="Chromosome 12"/>
</dbReference>